<dbReference type="Proteomes" id="UP001215598">
    <property type="component" value="Unassembled WGS sequence"/>
</dbReference>
<proteinExistence type="predicted"/>
<sequence>QFVASNANLTLTIPDGPTGGNCRKSPVATIFEARTCIPPKGSEFFFNKHAICESLSNSVPSSMET</sequence>
<dbReference type="EMBL" id="JARKIB010000013">
    <property type="protein sequence ID" value="KAJ7773147.1"/>
    <property type="molecule type" value="Genomic_DNA"/>
</dbReference>
<evidence type="ECO:0000313" key="2">
    <source>
        <dbReference type="Proteomes" id="UP001215598"/>
    </source>
</evidence>
<dbReference type="AlphaFoldDB" id="A0AAD7JW44"/>
<accession>A0AAD7JW44</accession>
<comment type="caution">
    <text evidence="1">The sequence shown here is derived from an EMBL/GenBank/DDBJ whole genome shotgun (WGS) entry which is preliminary data.</text>
</comment>
<gene>
    <name evidence="1" type="ORF">B0H16DRAFT_1224982</name>
</gene>
<name>A0AAD7JW44_9AGAR</name>
<feature type="non-terminal residue" evidence="1">
    <location>
        <position position="1"/>
    </location>
</feature>
<reference evidence="1" key="1">
    <citation type="submission" date="2023-03" db="EMBL/GenBank/DDBJ databases">
        <title>Massive genome expansion in bonnet fungi (Mycena s.s.) driven by repeated elements and novel gene families across ecological guilds.</title>
        <authorList>
            <consortium name="Lawrence Berkeley National Laboratory"/>
            <person name="Harder C.B."/>
            <person name="Miyauchi S."/>
            <person name="Viragh M."/>
            <person name="Kuo A."/>
            <person name="Thoen E."/>
            <person name="Andreopoulos B."/>
            <person name="Lu D."/>
            <person name="Skrede I."/>
            <person name="Drula E."/>
            <person name="Henrissat B."/>
            <person name="Morin E."/>
            <person name="Kohler A."/>
            <person name="Barry K."/>
            <person name="LaButti K."/>
            <person name="Morin E."/>
            <person name="Salamov A."/>
            <person name="Lipzen A."/>
            <person name="Mereny Z."/>
            <person name="Hegedus B."/>
            <person name="Baldrian P."/>
            <person name="Stursova M."/>
            <person name="Weitz H."/>
            <person name="Taylor A."/>
            <person name="Grigoriev I.V."/>
            <person name="Nagy L.G."/>
            <person name="Martin F."/>
            <person name="Kauserud H."/>
        </authorList>
    </citation>
    <scope>NUCLEOTIDE SEQUENCE</scope>
    <source>
        <strain evidence="1">CBHHK182m</strain>
    </source>
</reference>
<organism evidence="1 2">
    <name type="scientific">Mycena metata</name>
    <dbReference type="NCBI Taxonomy" id="1033252"/>
    <lineage>
        <taxon>Eukaryota</taxon>
        <taxon>Fungi</taxon>
        <taxon>Dikarya</taxon>
        <taxon>Basidiomycota</taxon>
        <taxon>Agaricomycotina</taxon>
        <taxon>Agaricomycetes</taxon>
        <taxon>Agaricomycetidae</taxon>
        <taxon>Agaricales</taxon>
        <taxon>Marasmiineae</taxon>
        <taxon>Mycenaceae</taxon>
        <taxon>Mycena</taxon>
    </lineage>
</organism>
<keyword evidence="2" id="KW-1185">Reference proteome</keyword>
<evidence type="ECO:0000313" key="1">
    <source>
        <dbReference type="EMBL" id="KAJ7773147.1"/>
    </source>
</evidence>
<feature type="non-terminal residue" evidence="1">
    <location>
        <position position="65"/>
    </location>
</feature>
<protein>
    <submittedName>
        <fullName evidence="1">Uncharacterized protein</fullName>
    </submittedName>
</protein>